<keyword evidence="3" id="KW-1185">Reference proteome</keyword>
<dbReference type="Proteomes" id="UP001212042">
    <property type="component" value="Unassembled WGS sequence"/>
</dbReference>
<evidence type="ECO:0000256" key="1">
    <source>
        <dbReference type="SAM" id="Phobius"/>
    </source>
</evidence>
<evidence type="ECO:0000313" key="2">
    <source>
        <dbReference type="EMBL" id="MDA7085119.1"/>
    </source>
</evidence>
<dbReference type="Pfam" id="PF07963">
    <property type="entry name" value="N_methyl"/>
    <property type="match status" value="1"/>
</dbReference>
<keyword evidence="1" id="KW-0812">Transmembrane</keyword>
<keyword evidence="1" id="KW-0472">Membrane</keyword>
<accession>A0ABT4X9R6</accession>
<dbReference type="Pfam" id="PF16074">
    <property type="entry name" value="PilW"/>
    <property type="match status" value="1"/>
</dbReference>
<gene>
    <name evidence="2" type="ORF">PH586_01775</name>
</gene>
<name>A0ABT4X9R6_9PSED</name>
<keyword evidence="1" id="KW-1133">Transmembrane helix</keyword>
<dbReference type="PROSITE" id="PS00409">
    <property type="entry name" value="PROKAR_NTER_METHYL"/>
    <property type="match status" value="1"/>
</dbReference>
<organism evidence="2 3">
    <name type="scientific">Pseudomonas aestuarii</name>
    <dbReference type="NCBI Taxonomy" id="3018340"/>
    <lineage>
        <taxon>Bacteria</taxon>
        <taxon>Pseudomonadati</taxon>
        <taxon>Pseudomonadota</taxon>
        <taxon>Gammaproteobacteria</taxon>
        <taxon>Pseudomonadales</taxon>
        <taxon>Pseudomonadaceae</taxon>
        <taxon>Pseudomonas</taxon>
    </lineage>
</organism>
<evidence type="ECO:0000313" key="3">
    <source>
        <dbReference type="Proteomes" id="UP001212042"/>
    </source>
</evidence>
<dbReference type="NCBIfam" id="TIGR02532">
    <property type="entry name" value="IV_pilin_GFxxxE"/>
    <property type="match status" value="1"/>
</dbReference>
<dbReference type="EMBL" id="JAQJZJ010000001">
    <property type="protein sequence ID" value="MDA7085119.1"/>
    <property type="molecule type" value="Genomic_DNA"/>
</dbReference>
<dbReference type="RefSeq" id="WP_271346051.1">
    <property type="nucleotide sequence ID" value="NZ_JAQJZJ010000001.1"/>
</dbReference>
<proteinExistence type="predicted"/>
<protein>
    <submittedName>
        <fullName evidence="2">PilW family protein</fullName>
    </submittedName>
</protein>
<dbReference type="InterPro" id="IPR032092">
    <property type="entry name" value="PilW"/>
</dbReference>
<dbReference type="InterPro" id="IPR012902">
    <property type="entry name" value="N_methyl_site"/>
</dbReference>
<sequence length="351" mass="37565">MKTQSQKLPIARRVPKAARGFSLIELMVAMIISLLIMGAILTLFLDVTRTNDEMAKTNVLIENGRFSLQLMQSDVQHAGFWGELDNNIDPPTAIPDPCAVAGWNAAYKTNLIGIPVQSFPDATGLAGCGVTGVLANSDVLMVRHANTCVKGATGCDGGSDTGWHIQVSGCRNVGTEDPYVIDKTTFPLRTKTCSLTPPIDLAPQRKVVSKLYYLANSGGVPTLMRVELVNGAYADPQPLIEGVESFRVELGLDTKGKNGLPISASNPGDGSADEFKRCTALTPCVLDDLANVVAVKLYVLVRNTVATRGYTDTKAYQLGSIAVAAANDGFKRHVFSTTVRLVNPSSRREIP</sequence>
<comment type="caution">
    <text evidence="2">The sequence shown here is derived from an EMBL/GenBank/DDBJ whole genome shotgun (WGS) entry which is preliminary data.</text>
</comment>
<feature type="transmembrane region" description="Helical" evidence="1">
    <location>
        <begin position="21"/>
        <end position="45"/>
    </location>
</feature>
<reference evidence="2 3" key="1">
    <citation type="submission" date="2023-01" db="EMBL/GenBank/DDBJ databases">
        <title>Pseudomonas SA3-5T sp. nov., isolated from tidal flat sediment.</title>
        <authorList>
            <person name="Kim H.S."/>
            <person name="Kim J.-S."/>
            <person name="Suh M.K."/>
            <person name="Eom M.K."/>
            <person name="Lee J.-S."/>
        </authorList>
    </citation>
    <scope>NUCLEOTIDE SEQUENCE [LARGE SCALE GENOMIC DNA]</scope>
    <source>
        <strain evidence="2 3">SA3-5</strain>
    </source>
</reference>